<evidence type="ECO:0000313" key="6">
    <source>
        <dbReference type="EMBL" id="OWJ77803.1"/>
    </source>
</evidence>
<evidence type="ECO:0000313" key="8">
    <source>
        <dbReference type="Proteomes" id="UP000196640"/>
    </source>
</evidence>
<dbReference type="InterPro" id="IPR046373">
    <property type="entry name" value="Acyl-CoA_Oxase/DH_mid-dom_sf"/>
</dbReference>
<name>A0A225CV47_9RHOB</name>
<dbReference type="SUPFAM" id="SSF47203">
    <property type="entry name" value="Acyl-CoA dehydrogenase C-terminal domain-like"/>
    <property type="match status" value="1"/>
</dbReference>
<evidence type="ECO:0000259" key="5">
    <source>
        <dbReference type="Pfam" id="PF08028"/>
    </source>
</evidence>
<organism evidence="7 8">
    <name type="scientific">Haematobacter missouriensis</name>
    <dbReference type="NCBI Taxonomy" id="366616"/>
    <lineage>
        <taxon>Bacteria</taxon>
        <taxon>Pseudomonadati</taxon>
        <taxon>Pseudomonadota</taxon>
        <taxon>Alphaproteobacteria</taxon>
        <taxon>Rhodobacterales</taxon>
        <taxon>Paracoccaceae</taxon>
        <taxon>Haematobacter</taxon>
    </lineage>
</organism>
<dbReference type="PANTHER" id="PTHR43831">
    <property type="entry name" value="ISOBUTYRYL-COA DEHYDROGENASE"/>
    <property type="match status" value="1"/>
</dbReference>
<comment type="caution">
    <text evidence="7">The sequence shown here is derived from an EMBL/GenBank/DDBJ whole genome shotgun (WGS) entry which is preliminary data.</text>
</comment>
<dbReference type="InterPro" id="IPR013786">
    <property type="entry name" value="AcylCoA_DH/ox_N"/>
</dbReference>
<gene>
    <name evidence="7" type="ORF">CDV52_19090</name>
    <name evidence="6" type="ORF">CDV53_04755</name>
</gene>
<dbReference type="InterPro" id="IPR052547">
    <property type="entry name" value="Mito_Isobutyryl-CoADH"/>
</dbReference>
<dbReference type="InterPro" id="IPR009100">
    <property type="entry name" value="AcylCoA_DH/oxidase_NM_dom_sf"/>
</dbReference>
<sequence>MLISVFPTSVSPGPSGDHADRAAALGRTFAPWATEDDLEGAFPTRQFRRLAEERLLGLTAPTTFGGAGAGLAQAVAVIREIGRGDPSTALIVAMHYINLAMLPKGRWAPALLNTVLRAGARGALINALRVEPDLGTPLRGGLPATIARRTPTGWSLSGRKIYSTGCEGLTWGLVWARTDEAEPRVGQFLLPLASRGVRIERTWDTLGLRASGSHDVVMEEVQLPREHAADIRPPADWGTRSDEAAIWGGLLIGAIYTGVAEAARDWIAGFLKDRAPANLGHPLADLPRVQEQMGAIAELIATSRRLIDSAARDTDGGAPPTAAEAGLIKHRATENAIAAVDRALKLGGNHAIARRNLLERHLRDVLCGRIHSPQEDTILIAAGRNALDR</sequence>
<dbReference type="GO" id="GO:0016627">
    <property type="term" value="F:oxidoreductase activity, acting on the CH-CH group of donors"/>
    <property type="evidence" value="ECO:0007669"/>
    <property type="project" value="InterPro"/>
</dbReference>
<evidence type="ECO:0000259" key="3">
    <source>
        <dbReference type="Pfam" id="PF02770"/>
    </source>
</evidence>
<evidence type="ECO:0000259" key="4">
    <source>
        <dbReference type="Pfam" id="PF02771"/>
    </source>
</evidence>
<dbReference type="Pfam" id="PF02770">
    <property type="entry name" value="Acyl-CoA_dh_M"/>
    <property type="match status" value="1"/>
</dbReference>
<proteinExistence type="predicted"/>
<dbReference type="InterPro" id="IPR036250">
    <property type="entry name" value="AcylCo_DH-like_C"/>
</dbReference>
<keyword evidence="9" id="KW-1185">Reference proteome</keyword>
<dbReference type="Pfam" id="PF08028">
    <property type="entry name" value="Acyl-CoA_dh_2"/>
    <property type="match status" value="1"/>
</dbReference>
<dbReference type="EMBL" id="NIPX01000045">
    <property type="protein sequence ID" value="OWJ81205.1"/>
    <property type="molecule type" value="Genomic_DNA"/>
</dbReference>
<dbReference type="Proteomes" id="UP000196640">
    <property type="component" value="Unassembled WGS sequence"/>
</dbReference>
<dbReference type="Pfam" id="PF02771">
    <property type="entry name" value="Acyl-CoA_dh_N"/>
    <property type="match status" value="1"/>
</dbReference>
<dbReference type="CDD" id="cd00567">
    <property type="entry name" value="ACAD"/>
    <property type="match status" value="1"/>
</dbReference>
<dbReference type="Gene3D" id="1.20.140.10">
    <property type="entry name" value="Butyryl-CoA Dehydrogenase, subunit A, domain 3"/>
    <property type="match status" value="1"/>
</dbReference>
<evidence type="ECO:0000313" key="9">
    <source>
        <dbReference type="Proteomes" id="UP000214673"/>
    </source>
</evidence>
<feature type="domain" description="Acyl-CoA dehydrogenase/oxidase N-terminal" evidence="4">
    <location>
        <begin position="28"/>
        <end position="96"/>
    </location>
</feature>
<feature type="domain" description="Acyl-CoA dehydrogenase C-terminal" evidence="5">
    <location>
        <begin position="250"/>
        <end position="372"/>
    </location>
</feature>
<evidence type="ECO:0000313" key="7">
    <source>
        <dbReference type="EMBL" id="OWJ81205.1"/>
    </source>
</evidence>
<evidence type="ECO:0000256" key="1">
    <source>
        <dbReference type="ARBA" id="ARBA00022630"/>
    </source>
</evidence>
<dbReference type="Gene3D" id="1.10.540.10">
    <property type="entry name" value="Acyl-CoA dehydrogenase/oxidase, N-terminal domain"/>
    <property type="match status" value="1"/>
</dbReference>
<dbReference type="PANTHER" id="PTHR43831:SF1">
    <property type="entry name" value="ISOBUTYRYL-COA DEHYDROGENASE, MITOCHONDRIAL"/>
    <property type="match status" value="1"/>
</dbReference>
<dbReference type="InterPro" id="IPR013107">
    <property type="entry name" value="Acyl-CoA_DH_C"/>
</dbReference>
<dbReference type="RefSeq" id="WP_088234048.1">
    <property type="nucleotide sequence ID" value="NZ_CALUEG010000061.1"/>
</dbReference>
<keyword evidence="2" id="KW-0560">Oxidoreductase</keyword>
<dbReference type="InterPro" id="IPR037069">
    <property type="entry name" value="AcylCoA_DH/ox_N_sf"/>
</dbReference>
<dbReference type="AlphaFoldDB" id="A0A225CV47"/>
<dbReference type="EMBL" id="NIPV01000015">
    <property type="protein sequence ID" value="OWJ77803.1"/>
    <property type="molecule type" value="Genomic_DNA"/>
</dbReference>
<reference evidence="8 9" key="1">
    <citation type="submission" date="2016-11" db="EMBL/GenBank/DDBJ databases">
        <title>Comparison of Traditional DNA-DNA Hybridization with In Silico Genomic Analysis.</title>
        <authorList>
            <person name="Nicholson A.C."/>
            <person name="Sammons S."/>
            <person name="Humrighouse B.W."/>
            <person name="Graziano J."/>
            <person name="Lasker B."/>
            <person name="Whitney A.M."/>
            <person name="Mcquiston J.R."/>
        </authorList>
    </citation>
    <scope>NUCLEOTIDE SEQUENCE [LARGE SCALE GENOMIC DNA]</scope>
    <source>
        <strain evidence="6 9">H1892</strain>
        <strain evidence="7 8">H2381</strain>
    </source>
</reference>
<evidence type="ECO:0000256" key="2">
    <source>
        <dbReference type="ARBA" id="ARBA00023002"/>
    </source>
</evidence>
<dbReference type="GO" id="GO:0050660">
    <property type="term" value="F:flavin adenine dinucleotide binding"/>
    <property type="evidence" value="ECO:0007669"/>
    <property type="project" value="InterPro"/>
</dbReference>
<dbReference type="InterPro" id="IPR006091">
    <property type="entry name" value="Acyl-CoA_Oxase/DH_mid-dom"/>
</dbReference>
<dbReference type="Gene3D" id="2.40.110.10">
    <property type="entry name" value="Butyryl-CoA Dehydrogenase, subunit A, domain 2"/>
    <property type="match status" value="1"/>
</dbReference>
<keyword evidence="1" id="KW-0285">Flavoprotein</keyword>
<dbReference type="SUPFAM" id="SSF56645">
    <property type="entry name" value="Acyl-CoA dehydrogenase NM domain-like"/>
    <property type="match status" value="1"/>
</dbReference>
<dbReference type="PIRSF" id="PIRSF016578">
    <property type="entry name" value="HsaA"/>
    <property type="match status" value="1"/>
</dbReference>
<dbReference type="OrthoDB" id="7316074at2"/>
<accession>A0A225CV47</accession>
<feature type="domain" description="Acyl-CoA oxidase/dehydrogenase middle" evidence="3">
    <location>
        <begin position="131"/>
        <end position="221"/>
    </location>
</feature>
<protein>
    <submittedName>
        <fullName evidence="7">Acyl-CoA dehydrogenase</fullName>
    </submittedName>
</protein>
<dbReference type="Proteomes" id="UP000214673">
    <property type="component" value="Unassembled WGS sequence"/>
</dbReference>